<dbReference type="CDD" id="cd00165">
    <property type="entry name" value="S4"/>
    <property type="match status" value="1"/>
</dbReference>
<dbReference type="PANTHER" id="PTHR21600:SF44">
    <property type="entry name" value="RIBOSOMAL LARGE SUBUNIT PSEUDOURIDINE SYNTHASE D"/>
    <property type="match status" value="1"/>
</dbReference>
<dbReference type="InterPro" id="IPR036986">
    <property type="entry name" value="S4_RNA-bd_sf"/>
</dbReference>
<dbReference type="SMART" id="SM00363">
    <property type="entry name" value="S4"/>
    <property type="match status" value="1"/>
</dbReference>
<comment type="caution">
    <text evidence="11">The sequence shown here is derived from an EMBL/GenBank/DDBJ whole genome shotgun (WGS) entry which is preliminary data.</text>
</comment>
<feature type="compositionally biased region" description="Acidic residues" evidence="9">
    <location>
        <begin position="12"/>
        <end position="22"/>
    </location>
</feature>
<evidence type="ECO:0000256" key="7">
    <source>
        <dbReference type="PROSITE-ProRule" id="PRU00182"/>
    </source>
</evidence>
<keyword evidence="12" id="KW-1185">Reference proteome</keyword>
<dbReference type="NCBIfam" id="TIGR00005">
    <property type="entry name" value="rluA_subfam"/>
    <property type="match status" value="1"/>
</dbReference>
<evidence type="ECO:0000256" key="2">
    <source>
        <dbReference type="ARBA" id="ARBA00022884"/>
    </source>
</evidence>
<dbReference type="GO" id="GO:0160140">
    <property type="term" value="F:23S rRNA pseudouridine(1911/1915/1917) synthase activity"/>
    <property type="evidence" value="ECO:0007669"/>
    <property type="project" value="UniProtKB-EC"/>
</dbReference>
<dbReference type="SUPFAM" id="SSF55174">
    <property type="entry name" value="Alpha-L RNA-binding motif"/>
    <property type="match status" value="1"/>
</dbReference>
<dbReference type="InterPro" id="IPR006224">
    <property type="entry name" value="PsdUridine_synth_RluA-like_CS"/>
</dbReference>
<comment type="function">
    <text evidence="5">Responsible for synthesis of pseudouridine from uracil at positions 1911, 1915 and 1917 in 23S ribosomal RNA.</text>
</comment>
<keyword evidence="2 7" id="KW-0694">RNA-binding</keyword>
<feature type="region of interest" description="Disordered" evidence="9">
    <location>
        <begin position="1"/>
        <end position="28"/>
    </location>
</feature>
<dbReference type="Gene3D" id="3.10.290.10">
    <property type="entry name" value="RNA-binding S4 domain"/>
    <property type="match status" value="1"/>
</dbReference>
<dbReference type="EMBL" id="JACHOO010000003">
    <property type="protein sequence ID" value="MBB5752645.1"/>
    <property type="molecule type" value="Genomic_DNA"/>
</dbReference>
<dbReference type="FunFam" id="3.30.2350.10:FF:000006">
    <property type="entry name" value="Pseudouridine synthase"/>
    <property type="match status" value="1"/>
</dbReference>
<dbReference type="Pfam" id="PF00849">
    <property type="entry name" value="PseudoU_synth_2"/>
    <property type="match status" value="1"/>
</dbReference>
<dbReference type="PROSITE" id="PS01129">
    <property type="entry name" value="PSI_RLU"/>
    <property type="match status" value="1"/>
</dbReference>
<dbReference type="InterPro" id="IPR020103">
    <property type="entry name" value="PsdUridine_synth_cat_dom_sf"/>
</dbReference>
<evidence type="ECO:0000313" key="11">
    <source>
        <dbReference type="EMBL" id="MBB5752645.1"/>
    </source>
</evidence>
<organism evidence="11 12">
    <name type="scientific">Prosthecomicrobium pneumaticum</name>
    <dbReference type="NCBI Taxonomy" id="81895"/>
    <lineage>
        <taxon>Bacteria</taxon>
        <taxon>Pseudomonadati</taxon>
        <taxon>Pseudomonadota</taxon>
        <taxon>Alphaproteobacteria</taxon>
        <taxon>Hyphomicrobiales</taxon>
        <taxon>Kaistiaceae</taxon>
        <taxon>Prosthecomicrobium</taxon>
    </lineage>
</organism>
<evidence type="ECO:0000313" key="12">
    <source>
        <dbReference type="Proteomes" id="UP000523821"/>
    </source>
</evidence>
<gene>
    <name evidence="11" type="ORF">GGQ63_001699</name>
</gene>
<protein>
    <recommendedName>
        <fullName evidence="8">Pseudouridine synthase</fullName>
        <ecNumber evidence="8">5.4.99.-</ecNumber>
    </recommendedName>
</protein>
<evidence type="ECO:0000259" key="10">
    <source>
        <dbReference type="SMART" id="SM00363"/>
    </source>
</evidence>
<evidence type="ECO:0000256" key="6">
    <source>
        <dbReference type="PIRSR" id="PIRSR606225-1"/>
    </source>
</evidence>
<dbReference type="AlphaFoldDB" id="A0A7W9CVH0"/>
<evidence type="ECO:0000256" key="4">
    <source>
        <dbReference type="ARBA" id="ARBA00036882"/>
    </source>
</evidence>
<comment type="catalytic activity">
    <reaction evidence="4">
        <text>uridine(1911/1915/1917) in 23S rRNA = pseudouridine(1911/1915/1917) in 23S rRNA</text>
        <dbReference type="Rhea" id="RHEA:42524"/>
        <dbReference type="Rhea" id="RHEA-COMP:10097"/>
        <dbReference type="Rhea" id="RHEA-COMP:10098"/>
        <dbReference type="ChEBI" id="CHEBI:65314"/>
        <dbReference type="ChEBI" id="CHEBI:65315"/>
        <dbReference type="EC" id="5.4.99.23"/>
    </reaction>
</comment>
<dbReference type="Gene3D" id="3.30.2350.10">
    <property type="entry name" value="Pseudouridine synthase"/>
    <property type="match status" value="1"/>
</dbReference>
<evidence type="ECO:0000256" key="3">
    <source>
        <dbReference type="ARBA" id="ARBA00023235"/>
    </source>
</evidence>
<evidence type="ECO:0000256" key="9">
    <source>
        <dbReference type="SAM" id="MobiDB-lite"/>
    </source>
</evidence>
<dbReference type="InterPro" id="IPR002942">
    <property type="entry name" value="S4_RNA-bd"/>
</dbReference>
<dbReference type="Proteomes" id="UP000523821">
    <property type="component" value="Unassembled WGS sequence"/>
</dbReference>
<dbReference type="InterPro" id="IPR050188">
    <property type="entry name" value="RluA_PseudoU_synthase"/>
</dbReference>
<keyword evidence="3 8" id="KW-0413">Isomerase</keyword>
<accession>A0A7W9CVH0</accession>
<dbReference type="CDD" id="cd02869">
    <property type="entry name" value="PseudoU_synth_RluA_like"/>
    <property type="match status" value="1"/>
</dbReference>
<dbReference type="EC" id="5.4.99.-" evidence="8"/>
<dbReference type="SUPFAM" id="SSF55120">
    <property type="entry name" value="Pseudouridine synthase"/>
    <property type="match status" value="1"/>
</dbReference>
<comment type="similarity">
    <text evidence="1 8">Belongs to the pseudouridine synthase RluA family.</text>
</comment>
<name>A0A7W9CVH0_9HYPH</name>
<dbReference type="GO" id="GO:0000455">
    <property type="term" value="P:enzyme-directed rRNA pseudouridine synthesis"/>
    <property type="evidence" value="ECO:0007669"/>
    <property type="project" value="TreeGrafter"/>
</dbReference>
<evidence type="ECO:0000256" key="5">
    <source>
        <dbReference type="ARBA" id="ARBA00056072"/>
    </source>
</evidence>
<dbReference type="InterPro" id="IPR006225">
    <property type="entry name" value="PsdUridine_synth_RluC/D"/>
</dbReference>
<comment type="catalytic activity">
    <reaction evidence="8">
        <text>a uridine in RNA = a pseudouridine in RNA</text>
        <dbReference type="Rhea" id="RHEA:48348"/>
        <dbReference type="Rhea" id="RHEA-COMP:12068"/>
        <dbReference type="Rhea" id="RHEA-COMP:12069"/>
        <dbReference type="ChEBI" id="CHEBI:65314"/>
        <dbReference type="ChEBI" id="CHEBI:65315"/>
    </reaction>
</comment>
<proteinExistence type="inferred from homology"/>
<dbReference type="Pfam" id="PF01479">
    <property type="entry name" value="S4"/>
    <property type="match status" value="1"/>
</dbReference>
<dbReference type="PROSITE" id="PS50889">
    <property type="entry name" value="S4"/>
    <property type="match status" value="1"/>
</dbReference>
<reference evidence="11 12" key="1">
    <citation type="submission" date="2020-08" db="EMBL/GenBank/DDBJ databases">
        <title>Genomic Encyclopedia of Type Strains, Phase IV (KMG-IV): sequencing the most valuable type-strain genomes for metagenomic binning, comparative biology and taxonomic classification.</title>
        <authorList>
            <person name="Goeker M."/>
        </authorList>
    </citation>
    <scope>NUCLEOTIDE SEQUENCE [LARGE SCALE GENOMIC DNA]</scope>
    <source>
        <strain evidence="11 12">DSM 16268</strain>
    </source>
</reference>
<evidence type="ECO:0000256" key="1">
    <source>
        <dbReference type="ARBA" id="ARBA00010876"/>
    </source>
</evidence>
<feature type="domain" description="RNA-binding S4" evidence="10">
    <location>
        <begin position="39"/>
        <end position="99"/>
    </location>
</feature>
<feature type="compositionally biased region" description="Basic and acidic residues" evidence="9">
    <location>
        <begin position="1"/>
        <end position="11"/>
    </location>
</feature>
<dbReference type="GO" id="GO:0003723">
    <property type="term" value="F:RNA binding"/>
    <property type="evidence" value="ECO:0007669"/>
    <property type="project" value="UniProtKB-KW"/>
</dbReference>
<dbReference type="InterPro" id="IPR006145">
    <property type="entry name" value="PsdUridine_synth_RsuA/RluA"/>
</dbReference>
<dbReference type="PANTHER" id="PTHR21600">
    <property type="entry name" value="MITOCHONDRIAL RNA PSEUDOURIDINE SYNTHASE"/>
    <property type="match status" value="1"/>
</dbReference>
<sequence length="353" mass="37550">MGEAPEEWRDGAEDEPADDEAAETARPVEVVVPAEAAGRRLDAFLAGAIAELSRSRLKALIEEGHVRIGGATIGEPKRPVNAGEHIEVDRPPPVAAEPEGEPIPLDVVYEDADLLVIDKPAGLVVHPAAGNWTGTLVNALIAHCGASLSGIGGVRRPGIVHRLDKDTTGLMVVAKSDAAHKGLAAQFADHGRSGPLERGYRALVWGVPSLPYGSIDAPIGRSTRDRQKMAIRKDGGGKEAVTHYTLEDRYGDAAAPIASLVDCRLETGRTHQIRVHFAAMGHPLIGDPLYGRGFATKAEKLAEPARSAVIGFPRQALHAWLLGFEHPVTGETLRFESELPEDLAELVAAFEAL</sequence>
<feature type="active site" evidence="6">
    <location>
        <position position="164"/>
    </location>
</feature>
<evidence type="ECO:0000256" key="8">
    <source>
        <dbReference type="RuleBase" id="RU362028"/>
    </source>
</evidence>